<organism evidence="8 9">
    <name type="scientific">Streptomyces celluloflavus</name>
    <dbReference type="NCBI Taxonomy" id="58344"/>
    <lineage>
        <taxon>Bacteria</taxon>
        <taxon>Bacillati</taxon>
        <taxon>Actinomycetota</taxon>
        <taxon>Actinomycetes</taxon>
        <taxon>Kitasatosporales</taxon>
        <taxon>Streptomycetaceae</taxon>
        <taxon>Streptomyces</taxon>
    </lineage>
</organism>
<dbReference type="EMBL" id="JBIRGH010000026">
    <property type="protein sequence ID" value="MFH8588713.1"/>
    <property type="molecule type" value="Genomic_DNA"/>
</dbReference>
<sequence>MDLGAPTHRPPEAAGTPALRYADRAGIPSLREALYRRITHRSGFRGEPFHVTVTAGASMAFTSAVAGLTKAGDRVLLPDPGYPAYSGVVRALARTPEHYSLARLFDGSQELLKQLPGAVLLVLNSPSNPTGQTLSEPILSKVVAAAREHGLLIISDEVYADLAESVPVSPASLAPERTLVLDSISKTFALAGARVGCAAGPADLIGPVTRANWLLGMSVSEPSQRLALGALTARDGYLDDIRMGLTRKRHLSAGILREYGFDCAPPDAGIFLWLDVSQLGTGKMISEVLQRTVRVSVTAGEPFGPHGSGHIRISCAGDEADVAEGTHRIGRTLAALRRRVSTRGKSGA</sequence>
<evidence type="ECO:0000259" key="7">
    <source>
        <dbReference type="Pfam" id="PF00155"/>
    </source>
</evidence>
<evidence type="ECO:0000256" key="1">
    <source>
        <dbReference type="ARBA" id="ARBA00001933"/>
    </source>
</evidence>
<evidence type="ECO:0000256" key="3">
    <source>
        <dbReference type="ARBA" id="ARBA00022576"/>
    </source>
</evidence>
<accession>A0ABW7RKV1</accession>
<evidence type="ECO:0000313" key="9">
    <source>
        <dbReference type="Proteomes" id="UP001610990"/>
    </source>
</evidence>
<dbReference type="SUPFAM" id="SSF53383">
    <property type="entry name" value="PLP-dependent transferases"/>
    <property type="match status" value="1"/>
</dbReference>
<dbReference type="PROSITE" id="PS00105">
    <property type="entry name" value="AA_TRANSFER_CLASS_1"/>
    <property type="match status" value="1"/>
</dbReference>
<dbReference type="PANTHER" id="PTHR46383:SF1">
    <property type="entry name" value="ASPARTATE AMINOTRANSFERASE"/>
    <property type="match status" value="1"/>
</dbReference>
<dbReference type="PANTHER" id="PTHR46383">
    <property type="entry name" value="ASPARTATE AMINOTRANSFERASE"/>
    <property type="match status" value="1"/>
</dbReference>
<dbReference type="Pfam" id="PF00155">
    <property type="entry name" value="Aminotran_1_2"/>
    <property type="match status" value="1"/>
</dbReference>
<comment type="caution">
    <text evidence="8">The sequence shown here is derived from an EMBL/GenBank/DDBJ whole genome shotgun (WGS) entry which is preliminary data.</text>
</comment>
<evidence type="ECO:0000256" key="6">
    <source>
        <dbReference type="RuleBase" id="RU000481"/>
    </source>
</evidence>
<dbReference type="InterPro" id="IPR004839">
    <property type="entry name" value="Aminotransferase_I/II_large"/>
</dbReference>
<dbReference type="GO" id="GO:0008483">
    <property type="term" value="F:transaminase activity"/>
    <property type="evidence" value="ECO:0007669"/>
    <property type="project" value="UniProtKB-KW"/>
</dbReference>
<dbReference type="InterPro" id="IPR015424">
    <property type="entry name" value="PyrdxlP-dep_Trfase"/>
</dbReference>
<evidence type="ECO:0000313" key="8">
    <source>
        <dbReference type="EMBL" id="MFH8588713.1"/>
    </source>
</evidence>
<gene>
    <name evidence="8" type="ORF">ACH4GP_30720</name>
</gene>
<comment type="similarity">
    <text evidence="2 6">Belongs to the class-I pyridoxal-phosphate-dependent aminotransferase family.</text>
</comment>
<protein>
    <recommendedName>
        <fullName evidence="6">Aminotransferase</fullName>
        <ecNumber evidence="6">2.6.1.-</ecNumber>
    </recommendedName>
</protein>
<feature type="domain" description="Aminotransferase class I/classII large" evidence="7">
    <location>
        <begin position="13"/>
        <end position="329"/>
    </location>
</feature>
<evidence type="ECO:0000256" key="4">
    <source>
        <dbReference type="ARBA" id="ARBA00022679"/>
    </source>
</evidence>
<dbReference type="InterPro" id="IPR015421">
    <property type="entry name" value="PyrdxlP-dep_Trfase_major"/>
</dbReference>
<keyword evidence="4 6" id="KW-0808">Transferase</keyword>
<dbReference type="Proteomes" id="UP001610990">
    <property type="component" value="Unassembled WGS sequence"/>
</dbReference>
<dbReference type="InterPro" id="IPR004838">
    <property type="entry name" value="NHTrfase_class1_PyrdxlP-BS"/>
</dbReference>
<keyword evidence="5" id="KW-0663">Pyridoxal phosphate</keyword>
<evidence type="ECO:0000256" key="2">
    <source>
        <dbReference type="ARBA" id="ARBA00007441"/>
    </source>
</evidence>
<keyword evidence="9" id="KW-1185">Reference proteome</keyword>
<dbReference type="InterPro" id="IPR050596">
    <property type="entry name" value="AspAT/PAT-like"/>
</dbReference>
<proteinExistence type="inferred from homology"/>
<dbReference type="EC" id="2.6.1.-" evidence="6"/>
<reference evidence="8 9" key="1">
    <citation type="submission" date="2024-10" db="EMBL/GenBank/DDBJ databases">
        <title>The Natural Products Discovery Center: Release of the First 8490 Sequenced Strains for Exploring Actinobacteria Biosynthetic Diversity.</title>
        <authorList>
            <person name="Kalkreuter E."/>
            <person name="Kautsar S.A."/>
            <person name="Yang D."/>
            <person name="Bader C.D."/>
            <person name="Teijaro C.N."/>
            <person name="Fluegel L."/>
            <person name="Davis C.M."/>
            <person name="Simpson J.R."/>
            <person name="Lauterbach L."/>
            <person name="Steele A.D."/>
            <person name="Gui C."/>
            <person name="Meng S."/>
            <person name="Li G."/>
            <person name="Viehrig K."/>
            <person name="Ye F."/>
            <person name="Su P."/>
            <person name="Kiefer A.F."/>
            <person name="Nichols A."/>
            <person name="Cepeda A.J."/>
            <person name="Yan W."/>
            <person name="Fan B."/>
            <person name="Jiang Y."/>
            <person name="Adhikari A."/>
            <person name="Zheng C.-J."/>
            <person name="Schuster L."/>
            <person name="Cowan T.M."/>
            <person name="Smanski M.J."/>
            <person name="Chevrette M.G."/>
            <person name="De Carvalho L.P.S."/>
            <person name="Shen B."/>
        </authorList>
    </citation>
    <scope>NUCLEOTIDE SEQUENCE [LARGE SCALE GENOMIC DNA]</scope>
    <source>
        <strain evidence="8 9">NPDC018013</strain>
    </source>
</reference>
<dbReference type="RefSeq" id="WP_397675684.1">
    <property type="nucleotide sequence ID" value="NZ_JBIRGH010000026.1"/>
</dbReference>
<name>A0ABW7RKV1_9ACTN</name>
<evidence type="ECO:0000256" key="5">
    <source>
        <dbReference type="ARBA" id="ARBA00022898"/>
    </source>
</evidence>
<keyword evidence="3 6" id="KW-0032">Aminotransferase</keyword>
<dbReference type="CDD" id="cd00609">
    <property type="entry name" value="AAT_like"/>
    <property type="match status" value="1"/>
</dbReference>
<comment type="cofactor">
    <cofactor evidence="1 6">
        <name>pyridoxal 5'-phosphate</name>
        <dbReference type="ChEBI" id="CHEBI:597326"/>
    </cofactor>
</comment>
<dbReference type="Gene3D" id="3.40.640.10">
    <property type="entry name" value="Type I PLP-dependent aspartate aminotransferase-like (Major domain)"/>
    <property type="match status" value="1"/>
</dbReference>